<evidence type="ECO:0000256" key="4">
    <source>
        <dbReference type="ARBA" id="ARBA00022801"/>
    </source>
</evidence>
<evidence type="ECO:0000313" key="13">
    <source>
        <dbReference type="Proteomes" id="UP000486351"/>
    </source>
</evidence>
<dbReference type="Gene3D" id="3.30.420.10">
    <property type="entry name" value="Ribonuclease H-like superfamily/Ribonuclease H"/>
    <property type="match status" value="1"/>
</dbReference>
<evidence type="ECO:0000259" key="11">
    <source>
        <dbReference type="PROSITE" id="PS50994"/>
    </source>
</evidence>
<dbReference type="InterPro" id="IPR001584">
    <property type="entry name" value="Integrase_cat-core"/>
</dbReference>
<keyword evidence="9" id="KW-0233">DNA recombination</keyword>
<dbReference type="AlphaFoldDB" id="A0A6G0RJ64"/>
<dbReference type="GO" id="GO:0046872">
    <property type="term" value="F:metal ion binding"/>
    <property type="evidence" value="ECO:0007669"/>
    <property type="project" value="UniProtKB-KW"/>
</dbReference>
<keyword evidence="5" id="KW-0460">Magnesium</keyword>
<dbReference type="GO" id="GO:0003676">
    <property type="term" value="F:nucleic acid binding"/>
    <property type="evidence" value="ECO:0007669"/>
    <property type="project" value="InterPro"/>
</dbReference>
<dbReference type="GO" id="GO:0004519">
    <property type="term" value="F:endonuclease activity"/>
    <property type="evidence" value="ECO:0007669"/>
    <property type="project" value="UniProtKB-KW"/>
</dbReference>
<dbReference type="InterPro" id="IPR036397">
    <property type="entry name" value="RNaseH_sf"/>
</dbReference>
<evidence type="ECO:0000256" key="7">
    <source>
        <dbReference type="ARBA" id="ARBA00022918"/>
    </source>
</evidence>
<evidence type="ECO:0000256" key="5">
    <source>
        <dbReference type="ARBA" id="ARBA00022842"/>
    </source>
</evidence>
<name>A0A6G0RJ64_9STRA</name>
<keyword evidence="4" id="KW-0378">Hydrolase</keyword>
<dbReference type="GO" id="GO:0003887">
    <property type="term" value="F:DNA-directed DNA polymerase activity"/>
    <property type="evidence" value="ECO:0007669"/>
    <property type="project" value="UniProtKB-KW"/>
</dbReference>
<dbReference type="EMBL" id="QXFY01000819">
    <property type="protein sequence ID" value="KAE9335027.1"/>
    <property type="molecule type" value="Genomic_DNA"/>
</dbReference>
<evidence type="ECO:0000256" key="9">
    <source>
        <dbReference type="ARBA" id="ARBA00023172"/>
    </source>
</evidence>
<dbReference type="GO" id="GO:0015074">
    <property type="term" value="P:DNA integration"/>
    <property type="evidence" value="ECO:0007669"/>
    <property type="project" value="UniProtKB-KW"/>
</dbReference>
<sequence length="420" mass="46637">MFLLVIDEATRYKWVFLLEKKSEAAHYIIMLLNELRTQCNKYQVQRLFSDKGGEFEGNELRVLCEKEGVILRSTNAYSPQENGIAERANGVVIPRIRALLTATHMTDLLWGEVLLHVVATLNALPTKPLGFESPHEKLYEVLPDLSVLRTWGCLAWVRIAPESRQRKEKLKPRARLSLLLGYSDSTKGYKCLDLVTCQVHTAQGGNARFHERFAANGDYDKHLLENAYLAGAHQLPTTVPVERAKTTRGTYLAVEADVVSSRLELLDVNGTPVEAVREPHGTSAAVGTAPESSGRIERSSGSPSSRSSASGISDVCLPAQPAAVAAPAQTTSKPRKRRERERVEDSAKPTSGFAIQPPPMEPCLKRPRRTQKWNVRLLDYVVGQVQAVTETLTSRPHTSRRVPASIGRSGRQRCCLNYNH</sequence>
<keyword evidence="8" id="KW-0239">DNA-directed DNA polymerase</keyword>
<keyword evidence="1" id="KW-0540">Nuclease</keyword>
<proteinExistence type="predicted"/>
<evidence type="ECO:0000256" key="8">
    <source>
        <dbReference type="ARBA" id="ARBA00022932"/>
    </source>
</evidence>
<keyword evidence="7" id="KW-0695">RNA-directed DNA polymerase</keyword>
<evidence type="ECO:0000256" key="3">
    <source>
        <dbReference type="ARBA" id="ARBA00022759"/>
    </source>
</evidence>
<keyword evidence="3" id="KW-0255">Endonuclease</keyword>
<comment type="caution">
    <text evidence="12">The sequence shown here is derived from an EMBL/GenBank/DDBJ whole genome shotgun (WGS) entry which is preliminary data.</text>
</comment>
<feature type="region of interest" description="Disordered" evidence="10">
    <location>
        <begin position="274"/>
        <end position="365"/>
    </location>
</feature>
<keyword evidence="6" id="KW-0229">DNA integration</keyword>
<evidence type="ECO:0000256" key="10">
    <source>
        <dbReference type="SAM" id="MobiDB-lite"/>
    </source>
</evidence>
<evidence type="ECO:0000256" key="6">
    <source>
        <dbReference type="ARBA" id="ARBA00022908"/>
    </source>
</evidence>
<gene>
    <name evidence="12" type="ORF">PF008_g13681</name>
</gene>
<dbReference type="PANTHER" id="PTHR42648">
    <property type="entry name" value="TRANSPOSASE, PUTATIVE-RELATED"/>
    <property type="match status" value="1"/>
</dbReference>
<protein>
    <recommendedName>
        <fullName evidence="11">Integrase catalytic domain-containing protein</fullName>
    </recommendedName>
</protein>
<reference evidence="12 13" key="1">
    <citation type="submission" date="2018-09" db="EMBL/GenBank/DDBJ databases">
        <title>Genomic investigation of the strawberry pathogen Phytophthora fragariae indicates pathogenicity is determined by transcriptional variation in three key races.</title>
        <authorList>
            <person name="Adams T.M."/>
            <person name="Armitage A.D."/>
            <person name="Sobczyk M.K."/>
            <person name="Bates H.J."/>
            <person name="Dunwell J.M."/>
            <person name="Nellist C.F."/>
            <person name="Harrison R.J."/>
        </authorList>
    </citation>
    <scope>NUCLEOTIDE SEQUENCE [LARGE SCALE GENOMIC DNA]</scope>
    <source>
        <strain evidence="12 13">NOV-77</strain>
    </source>
</reference>
<dbReference type="PANTHER" id="PTHR42648:SF11">
    <property type="entry name" value="TRANSPOSON TY4-P GAG-POL POLYPROTEIN"/>
    <property type="match status" value="1"/>
</dbReference>
<dbReference type="InterPro" id="IPR057670">
    <property type="entry name" value="SH3_retrovirus"/>
</dbReference>
<dbReference type="SUPFAM" id="SSF53098">
    <property type="entry name" value="Ribonuclease H-like"/>
    <property type="match status" value="1"/>
</dbReference>
<evidence type="ECO:0000256" key="2">
    <source>
        <dbReference type="ARBA" id="ARBA00022723"/>
    </source>
</evidence>
<dbReference type="GO" id="GO:0003964">
    <property type="term" value="F:RNA-directed DNA polymerase activity"/>
    <property type="evidence" value="ECO:0007669"/>
    <property type="project" value="UniProtKB-KW"/>
</dbReference>
<dbReference type="GO" id="GO:0006310">
    <property type="term" value="P:DNA recombination"/>
    <property type="evidence" value="ECO:0007669"/>
    <property type="project" value="UniProtKB-KW"/>
</dbReference>
<dbReference type="InterPro" id="IPR039537">
    <property type="entry name" value="Retrotran_Ty1/copia-like"/>
</dbReference>
<dbReference type="Proteomes" id="UP000486351">
    <property type="component" value="Unassembled WGS sequence"/>
</dbReference>
<dbReference type="InterPro" id="IPR012337">
    <property type="entry name" value="RNaseH-like_sf"/>
</dbReference>
<evidence type="ECO:0000313" key="12">
    <source>
        <dbReference type="EMBL" id="KAE9335027.1"/>
    </source>
</evidence>
<feature type="compositionally biased region" description="Low complexity" evidence="10">
    <location>
        <begin position="299"/>
        <end position="329"/>
    </location>
</feature>
<evidence type="ECO:0000256" key="1">
    <source>
        <dbReference type="ARBA" id="ARBA00022722"/>
    </source>
</evidence>
<organism evidence="12 13">
    <name type="scientific">Phytophthora fragariae</name>
    <dbReference type="NCBI Taxonomy" id="53985"/>
    <lineage>
        <taxon>Eukaryota</taxon>
        <taxon>Sar</taxon>
        <taxon>Stramenopiles</taxon>
        <taxon>Oomycota</taxon>
        <taxon>Peronosporomycetes</taxon>
        <taxon>Peronosporales</taxon>
        <taxon>Peronosporaceae</taxon>
        <taxon>Phytophthora</taxon>
    </lineage>
</organism>
<accession>A0A6G0RJ64</accession>
<dbReference type="GO" id="GO:0016787">
    <property type="term" value="F:hydrolase activity"/>
    <property type="evidence" value="ECO:0007669"/>
    <property type="project" value="UniProtKB-KW"/>
</dbReference>
<keyword evidence="2" id="KW-0479">Metal-binding</keyword>
<dbReference type="Pfam" id="PF25597">
    <property type="entry name" value="SH3_retrovirus"/>
    <property type="match status" value="1"/>
</dbReference>
<keyword evidence="8" id="KW-0808">Transferase</keyword>
<keyword evidence="8" id="KW-0548">Nucleotidyltransferase</keyword>
<dbReference type="PROSITE" id="PS50994">
    <property type="entry name" value="INTEGRASE"/>
    <property type="match status" value="1"/>
</dbReference>
<feature type="domain" description="Integrase catalytic" evidence="11">
    <location>
        <begin position="1"/>
        <end position="142"/>
    </location>
</feature>